<proteinExistence type="predicted"/>
<organism evidence="2 3">
    <name type="scientific">Actinomadura litoris</name>
    <dbReference type="NCBI Taxonomy" id="2678616"/>
    <lineage>
        <taxon>Bacteria</taxon>
        <taxon>Bacillati</taxon>
        <taxon>Actinomycetota</taxon>
        <taxon>Actinomycetes</taxon>
        <taxon>Streptosporangiales</taxon>
        <taxon>Thermomonosporaceae</taxon>
        <taxon>Actinomadura</taxon>
    </lineage>
</organism>
<dbReference type="InterPro" id="IPR027417">
    <property type="entry name" value="P-loop_NTPase"/>
</dbReference>
<keyword evidence="3" id="KW-1185">Reference proteome</keyword>
<protein>
    <recommendedName>
        <fullName evidence="4">Sulfotransferase</fullName>
    </recommendedName>
</protein>
<dbReference type="EMBL" id="WOFH01000005">
    <property type="protein sequence ID" value="MUN38431.1"/>
    <property type="molecule type" value="Genomic_DNA"/>
</dbReference>
<evidence type="ECO:0000256" key="1">
    <source>
        <dbReference type="SAM" id="MobiDB-lite"/>
    </source>
</evidence>
<dbReference type="SUPFAM" id="SSF52540">
    <property type="entry name" value="P-loop containing nucleoside triphosphate hydrolases"/>
    <property type="match status" value="1"/>
</dbReference>
<evidence type="ECO:0008006" key="4">
    <source>
        <dbReference type="Google" id="ProtNLM"/>
    </source>
</evidence>
<dbReference type="AlphaFoldDB" id="A0A7K1L201"/>
<evidence type="ECO:0000313" key="3">
    <source>
        <dbReference type="Proteomes" id="UP000432015"/>
    </source>
</evidence>
<accession>A0A7K1L201</accession>
<sequence>MRRISGGRNSRIGQRAPETGAVGLRCEWVMIPALRPHPHRSNAAAGRPIPPPTSSTHPDPLARPPGRPHDGAAGRGAVMPAPTPVEGHAQDRGTRESPVFVLAPARSCSTSLVAMLSGHDRIYGFPELLLFGATTVAELLDEATRRPNLPKSRVEARLSGPLRAVAEIHEGRQDAPAVERAREWLEERRDWPTPRLFDHLRARLERCIAVEKSTETLMHPEGLRRCFAAFPDARYIHLVRHPVTTARSMREQWRELFPSDGESELLERGASAWYRGHLRAVSALASLPTGRWISLRAEDVLADPASHLPGVLDWLGLDGGDVALMKPTQEWVFAGAGDDDSAYGEDLGFLRSPETFPPSLPDARPREAFTGLPQAMVEEIGRLARHLGYM</sequence>
<name>A0A7K1L201_9ACTN</name>
<dbReference type="Pfam" id="PF13469">
    <property type="entry name" value="Sulfotransfer_3"/>
    <property type="match status" value="1"/>
</dbReference>
<dbReference type="Proteomes" id="UP000432015">
    <property type="component" value="Unassembled WGS sequence"/>
</dbReference>
<comment type="caution">
    <text evidence="2">The sequence shown here is derived from an EMBL/GenBank/DDBJ whole genome shotgun (WGS) entry which is preliminary data.</text>
</comment>
<gene>
    <name evidence="2" type="ORF">GNZ18_17725</name>
</gene>
<dbReference type="Gene3D" id="3.40.50.300">
    <property type="entry name" value="P-loop containing nucleotide triphosphate hydrolases"/>
    <property type="match status" value="1"/>
</dbReference>
<reference evidence="2 3" key="1">
    <citation type="submission" date="2019-11" db="EMBL/GenBank/DDBJ databases">
        <authorList>
            <person name="Cao P."/>
        </authorList>
    </citation>
    <scope>NUCLEOTIDE SEQUENCE [LARGE SCALE GENOMIC DNA]</scope>
    <source>
        <strain evidence="2 3">NEAU-AAG5</strain>
    </source>
</reference>
<feature type="region of interest" description="Disordered" evidence="1">
    <location>
        <begin position="37"/>
        <end position="94"/>
    </location>
</feature>
<evidence type="ECO:0000313" key="2">
    <source>
        <dbReference type="EMBL" id="MUN38431.1"/>
    </source>
</evidence>